<dbReference type="Gene3D" id="3.60.15.10">
    <property type="entry name" value="Ribonuclease Z/Hydroxyacylglutathione hydrolase-like"/>
    <property type="match status" value="1"/>
</dbReference>
<sequence length="390" mass="43599">MDSNQLPKGDSTCRIFMIDTGCNLVPLAKLLVEPHWPGHEYLNLPTYSWLIINDKTNEHVLFDLGMRKDWENCTPHIVSVVEAALPGISIDNDVPSILKANNIELEKISAAILSHWHFDHTGNMALFPKTTKAIFGPEWKKNFGTFYPENEEAVYHAYEFEGREVIELETKVFNEEIAGLKAYDYFGNGSMYLLHSPGHTTDHMTALVRTTVGQNGEDDTFMLLGGDSCHFAGVLRPTHANPLPETFTQSSDTKFPNSISLPCPCTTWTSCHPRAQDHDEARKLPFYVPSTADPGSFYLDQPLALKTISKLQALDANPNVFVTIAHDPTLGEVLPKLDSGRTVNDWKEAGYKKKSMWGWLKELPRDGKPGMPLLVDGQYRAGTKTADLSH</sequence>
<dbReference type="Pfam" id="PF00753">
    <property type="entry name" value="Lactamase_B"/>
    <property type="match status" value="1"/>
</dbReference>
<gene>
    <name evidence="6" type="ORF">LTR24_000177</name>
</gene>
<comment type="similarity">
    <text evidence="1">Belongs to the metallo-beta-lactamase superfamily.</text>
</comment>
<feature type="domain" description="Metallo-beta-lactamase" evidence="5">
    <location>
        <begin position="45"/>
        <end position="272"/>
    </location>
</feature>
<dbReference type="InterPro" id="IPR001279">
    <property type="entry name" value="Metallo-B-lactamas"/>
</dbReference>
<evidence type="ECO:0000313" key="6">
    <source>
        <dbReference type="EMBL" id="KAK5102267.1"/>
    </source>
</evidence>
<keyword evidence="3" id="KW-0378">Hydrolase</keyword>
<evidence type="ECO:0000256" key="4">
    <source>
        <dbReference type="ARBA" id="ARBA00022833"/>
    </source>
</evidence>
<evidence type="ECO:0000259" key="5">
    <source>
        <dbReference type="SMART" id="SM00849"/>
    </source>
</evidence>
<dbReference type="PANTHER" id="PTHR42978">
    <property type="entry name" value="QUORUM-QUENCHING LACTONASE YTNP-RELATED-RELATED"/>
    <property type="match status" value="1"/>
</dbReference>
<dbReference type="InterPro" id="IPR036866">
    <property type="entry name" value="RibonucZ/Hydroxyglut_hydro"/>
</dbReference>
<accession>A0ABR0KNY1</accession>
<organism evidence="6 7">
    <name type="scientific">Lithohypha guttulata</name>
    <dbReference type="NCBI Taxonomy" id="1690604"/>
    <lineage>
        <taxon>Eukaryota</taxon>
        <taxon>Fungi</taxon>
        <taxon>Dikarya</taxon>
        <taxon>Ascomycota</taxon>
        <taxon>Pezizomycotina</taxon>
        <taxon>Eurotiomycetes</taxon>
        <taxon>Chaetothyriomycetidae</taxon>
        <taxon>Chaetothyriales</taxon>
        <taxon>Trichomeriaceae</taxon>
        <taxon>Lithohypha</taxon>
    </lineage>
</organism>
<comment type="caution">
    <text evidence="6">The sequence shown here is derived from an EMBL/GenBank/DDBJ whole genome shotgun (WGS) entry which is preliminary data.</text>
</comment>
<dbReference type="SUPFAM" id="SSF56281">
    <property type="entry name" value="Metallo-hydrolase/oxidoreductase"/>
    <property type="match status" value="1"/>
</dbReference>
<keyword evidence="7" id="KW-1185">Reference proteome</keyword>
<dbReference type="SMART" id="SM00849">
    <property type="entry name" value="Lactamase_B"/>
    <property type="match status" value="1"/>
</dbReference>
<name>A0ABR0KNY1_9EURO</name>
<reference evidence="6 7" key="1">
    <citation type="submission" date="2023-08" db="EMBL/GenBank/DDBJ databases">
        <title>Black Yeasts Isolated from many extreme environments.</title>
        <authorList>
            <person name="Coleine C."/>
            <person name="Stajich J.E."/>
            <person name="Selbmann L."/>
        </authorList>
    </citation>
    <scope>NUCLEOTIDE SEQUENCE [LARGE SCALE GENOMIC DNA]</scope>
    <source>
        <strain evidence="6 7">CCFEE 5885</strain>
    </source>
</reference>
<proteinExistence type="inferred from homology"/>
<keyword evidence="4" id="KW-0862">Zinc</keyword>
<dbReference type="CDD" id="cd07730">
    <property type="entry name" value="metallo-hydrolase-like_MBL-fold"/>
    <property type="match status" value="1"/>
</dbReference>
<evidence type="ECO:0000256" key="2">
    <source>
        <dbReference type="ARBA" id="ARBA00022723"/>
    </source>
</evidence>
<protein>
    <recommendedName>
        <fullName evidence="5">Metallo-beta-lactamase domain-containing protein</fullName>
    </recommendedName>
</protein>
<keyword evidence="2" id="KW-0479">Metal-binding</keyword>
<dbReference type="Proteomes" id="UP001345013">
    <property type="component" value="Unassembled WGS sequence"/>
</dbReference>
<dbReference type="EMBL" id="JAVRRG010000002">
    <property type="protein sequence ID" value="KAK5102267.1"/>
    <property type="molecule type" value="Genomic_DNA"/>
</dbReference>
<dbReference type="InterPro" id="IPR051013">
    <property type="entry name" value="MBL_superfamily_lactonases"/>
</dbReference>
<dbReference type="PANTHER" id="PTHR42978:SF5">
    <property type="entry name" value="METALLO-BETA-LACTAMASE DOMAIN-CONTAINING PROTEIN"/>
    <property type="match status" value="1"/>
</dbReference>
<evidence type="ECO:0000256" key="1">
    <source>
        <dbReference type="ARBA" id="ARBA00007749"/>
    </source>
</evidence>
<evidence type="ECO:0000313" key="7">
    <source>
        <dbReference type="Proteomes" id="UP001345013"/>
    </source>
</evidence>
<evidence type="ECO:0000256" key="3">
    <source>
        <dbReference type="ARBA" id="ARBA00022801"/>
    </source>
</evidence>